<dbReference type="InterPro" id="IPR018490">
    <property type="entry name" value="cNMP-bd_dom_sf"/>
</dbReference>
<evidence type="ECO:0000256" key="2">
    <source>
        <dbReference type="ARBA" id="ARBA00023125"/>
    </source>
</evidence>
<gene>
    <name evidence="5" type="ORF">GGR88_002792</name>
</gene>
<dbReference type="InterPro" id="IPR050397">
    <property type="entry name" value="Env_Response_Regulators"/>
</dbReference>
<dbReference type="Pfam" id="PF13545">
    <property type="entry name" value="HTH_Crp_2"/>
    <property type="match status" value="1"/>
</dbReference>
<feature type="domain" description="HTH crp-type" evidence="4">
    <location>
        <begin position="145"/>
        <end position="219"/>
    </location>
</feature>
<dbReference type="PROSITE" id="PS51063">
    <property type="entry name" value="HTH_CRP_2"/>
    <property type="match status" value="1"/>
</dbReference>
<dbReference type="PANTHER" id="PTHR24567:SF68">
    <property type="entry name" value="DNA-BINDING TRANSCRIPTIONAL DUAL REGULATOR CRP"/>
    <property type="match status" value="1"/>
</dbReference>
<evidence type="ECO:0000313" key="6">
    <source>
        <dbReference type="Proteomes" id="UP000734218"/>
    </source>
</evidence>
<evidence type="ECO:0000259" key="4">
    <source>
        <dbReference type="PROSITE" id="PS51063"/>
    </source>
</evidence>
<dbReference type="SMART" id="SM00419">
    <property type="entry name" value="HTH_CRP"/>
    <property type="match status" value="1"/>
</dbReference>
<dbReference type="Pfam" id="PF00027">
    <property type="entry name" value="cNMP_binding"/>
    <property type="match status" value="1"/>
</dbReference>
<evidence type="ECO:0000313" key="5">
    <source>
        <dbReference type="EMBL" id="NJC35278.1"/>
    </source>
</evidence>
<dbReference type="PRINTS" id="PR00034">
    <property type="entry name" value="HTHCRP"/>
</dbReference>
<sequence>MQNPLISKLLSCIDLGADDRAALEELCTSSMWRDAGEDLISEGDQPSDVFLLLSGWACRYKYLRDGGRQIMAYLLPGDLCDTHVFILKTMDHSIGLLSNAEVVRIPKEAILTLTDERPDIAKAFWWSTLVDEGVLREWLVNIGKRDAYARLAHLFCELWVRLCHVGLTRDDQFTLPVTQEQLGDSLGLTSVHVNRVLGRMRNEGLVATRARSVTILNGDRLHEVAGFNPNYLHLLRNPASGQRACELDNL</sequence>
<dbReference type="InterPro" id="IPR036388">
    <property type="entry name" value="WH-like_DNA-bd_sf"/>
</dbReference>
<dbReference type="CDD" id="cd00038">
    <property type="entry name" value="CAP_ED"/>
    <property type="match status" value="1"/>
</dbReference>
<keyword evidence="6" id="KW-1185">Reference proteome</keyword>
<dbReference type="RefSeq" id="WP_209023402.1">
    <property type="nucleotide sequence ID" value="NZ_JAATJE010000002.1"/>
</dbReference>
<dbReference type="PANTHER" id="PTHR24567">
    <property type="entry name" value="CRP FAMILY TRANSCRIPTIONAL REGULATORY PROTEIN"/>
    <property type="match status" value="1"/>
</dbReference>
<accession>A0ABX0XPG8</accession>
<dbReference type="SUPFAM" id="SSF51206">
    <property type="entry name" value="cAMP-binding domain-like"/>
    <property type="match status" value="1"/>
</dbReference>
<organism evidence="5 6">
    <name type="scientific">Sphingomonas jejuensis</name>
    <dbReference type="NCBI Taxonomy" id="904715"/>
    <lineage>
        <taxon>Bacteria</taxon>
        <taxon>Pseudomonadati</taxon>
        <taxon>Pseudomonadota</taxon>
        <taxon>Alphaproteobacteria</taxon>
        <taxon>Sphingomonadales</taxon>
        <taxon>Sphingomonadaceae</taxon>
        <taxon>Sphingomonas</taxon>
    </lineage>
</organism>
<dbReference type="EMBL" id="JAATJE010000002">
    <property type="protein sequence ID" value="NJC35278.1"/>
    <property type="molecule type" value="Genomic_DNA"/>
</dbReference>
<evidence type="ECO:0000256" key="1">
    <source>
        <dbReference type="ARBA" id="ARBA00023015"/>
    </source>
</evidence>
<dbReference type="Proteomes" id="UP000734218">
    <property type="component" value="Unassembled WGS sequence"/>
</dbReference>
<keyword evidence="1" id="KW-0805">Transcription regulation</keyword>
<dbReference type="InterPro" id="IPR012318">
    <property type="entry name" value="HTH_CRP"/>
</dbReference>
<keyword evidence="2" id="KW-0238">DNA-binding</keyword>
<dbReference type="InterPro" id="IPR036390">
    <property type="entry name" value="WH_DNA-bd_sf"/>
</dbReference>
<proteinExistence type="predicted"/>
<keyword evidence="3" id="KW-0804">Transcription</keyword>
<dbReference type="InterPro" id="IPR014710">
    <property type="entry name" value="RmlC-like_jellyroll"/>
</dbReference>
<comment type="caution">
    <text evidence="5">The sequence shown here is derived from an EMBL/GenBank/DDBJ whole genome shotgun (WGS) entry which is preliminary data.</text>
</comment>
<dbReference type="SUPFAM" id="SSF46785">
    <property type="entry name" value="Winged helix' DNA-binding domain"/>
    <property type="match status" value="1"/>
</dbReference>
<dbReference type="Gene3D" id="2.60.120.10">
    <property type="entry name" value="Jelly Rolls"/>
    <property type="match status" value="1"/>
</dbReference>
<name>A0ABX0XPG8_9SPHN</name>
<reference evidence="5 6" key="1">
    <citation type="submission" date="2020-03" db="EMBL/GenBank/DDBJ databases">
        <title>Genomic Encyclopedia of Type Strains, Phase IV (KMG-IV): sequencing the most valuable type-strain genomes for metagenomic binning, comparative biology and taxonomic classification.</title>
        <authorList>
            <person name="Goeker M."/>
        </authorList>
    </citation>
    <scope>NUCLEOTIDE SEQUENCE [LARGE SCALE GENOMIC DNA]</scope>
    <source>
        <strain evidence="5 6">DSM 27651</strain>
    </source>
</reference>
<dbReference type="Gene3D" id="1.10.10.10">
    <property type="entry name" value="Winged helix-like DNA-binding domain superfamily/Winged helix DNA-binding domain"/>
    <property type="match status" value="1"/>
</dbReference>
<protein>
    <submittedName>
        <fullName evidence="5">CRP-like cAMP-binding protein</fullName>
    </submittedName>
</protein>
<dbReference type="InterPro" id="IPR000595">
    <property type="entry name" value="cNMP-bd_dom"/>
</dbReference>
<evidence type="ECO:0000256" key="3">
    <source>
        <dbReference type="ARBA" id="ARBA00023163"/>
    </source>
</evidence>